<dbReference type="AlphaFoldDB" id="A0A024GAE5"/>
<name>A0A024GAE5_9STRA</name>
<dbReference type="GO" id="GO:0006508">
    <property type="term" value="P:proteolysis"/>
    <property type="evidence" value="ECO:0007669"/>
    <property type="project" value="UniProtKB-KW"/>
</dbReference>
<keyword evidence="2" id="KW-0121">Carboxypeptidase</keyword>
<comment type="similarity">
    <text evidence="1 2">Belongs to the peptidase S10 family.</text>
</comment>
<gene>
    <name evidence="4" type="ORF">BN9_044230</name>
</gene>
<dbReference type="STRING" id="65357.A0A024GAE5"/>
<keyword evidence="3" id="KW-0472">Membrane</keyword>
<dbReference type="Gene3D" id="3.40.50.1820">
    <property type="entry name" value="alpha/beta hydrolase"/>
    <property type="match status" value="1"/>
</dbReference>
<evidence type="ECO:0000256" key="1">
    <source>
        <dbReference type="ARBA" id="ARBA00009431"/>
    </source>
</evidence>
<feature type="chain" id="PRO_5001532303" description="Carboxypeptidase" evidence="2">
    <location>
        <begin position="22"/>
        <end position="522"/>
    </location>
</feature>
<dbReference type="EMBL" id="CAIX01000052">
    <property type="protein sequence ID" value="CCI43639.1"/>
    <property type="molecule type" value="Genomic_DNA"/>
</dbReference>
<dbReference type="PRINTS" id="PR00724">
    <property type="entry name" value="CRBOXYPTASEC"/>
</dbReference>
<keyword evidence="2" id="KW-0378">Hydrolase</keyword>
<keyword evidence="5" id="KW-1185">Reference proteome</keyword>
<keyword evidence="3" id="KW-1133">Transmembrane helix</keyword>
<proteinExistence type="inferred from homology"/>
<dbReference type="Proteomes" id="UP000053237">
    <property type="component" value="Unassembled WGS sequence"/>
</dbReference>
<organism evidence="4 5">
    <name type="scientific">Albugo candida</name>
    <dbReference type="NCBI Taxonomy" id="65357"/>
    <lineage>
        <taxon>Eukaryota</taxon>
        <taxon>Sar</taxon>
        <taxon>Stramenopiles</taxon>
        <taxon>Oomycota</taxon>
        <taxon>Peronosporomycetes</taxon>
        <taxon>Albuginales</taxon>
        <taxon>Albuginaceae</taxon>
        <taxon>Albugo</taxon>
    </lineage>
</organism>
<reference evidence="4 5" key="1">
    <citation type="submission" date="2012-05" db="EMBL/GenBank/DDBJ databases">
        <title>Recombination and specialization in a pathogen metapopulation.</title>
        <authorList>
            <person name="Gardiner A."/>
            <person name="Kemen E."/>
            <person name="Schultz-Larsen T."/>
            <person name="MacLean D."/>
            <person name="Van Oosterhout C."/>
            <person name="Jones J.D.G."/>
        </authorList>
    </citation>
    <scope>NUCLEOTIDE SEQUENCE [LARGE SCALE GENOMIC DNA]</scope>
    <source>
        <strain evidence="4 5">Ac Nc2</strain>
    </source>
</reference>
<dbReference type="GO" id="GO:0004185">
    <property type="term" value="F:serine-type carboxypeptidase activity"/>
    <property type="evidence" value="ECO:0007669"/>
    <property type="project" value="UniProtKB-UniRule"/>
</dbReference>
<evidence type="ECO:0000256" key="2">
    <source>
        <dbReference type="RuleBase" id="RU361156"/>
    </source>
</evidence>
<dbReference type="InParanoid" id="A0A024GAE5"/>
<dbReference type="InterPro" id="IPR001563">
    <property type="entry name" value="Peptidase_S10"/>
</dbReference>
<sequence length="522" mass="59632">MRCTGVFSLFALLYPIFCAFAAIEEHQIINLPNSIDPIQFKQFAGHIQLEENEKLFYWYTESQNDPANDPIVLWLNGGPGCSSLGGFFTENGPFVVQNDATVRLNPYSWNRKVNLLWLESPVGVGFSFPLQNASYYTDDIVAAKTYEFLAKFFTRYSELQERDFYITGESYAGIYIPFLVNLLVQKPLSIVKLKGFAVGNPYTDENIDNNAMVDYYHSHALVSPENYEQMIKLCGSDIGRCFVTPESCSNAKCREAVEECSVELDDREFNPYYIYGDKCLLSNVQGAFLHIHLNGSRPASKLIGPCTDTFTRHYLRLVQVQQAIHVGDQYIEWSGCSNYVTDSFGRTVSSLPKYKQFLNKVYSGDADSVVNFIGTERWIGSQGLRLPVVEKWRAWFGPDRQHAGYVQVYEGLVFKTVKGAGHMVPAVRPLHALNMFECYIFGEYRCKKFQYPIDYEETQAGFVQAARVFTPQAEERELTWSMARGNHWFPYTLLLGSISMLAIFLYRTQIARRAIYESIPSR</sequence>
<dbReference type="EC" id="3.4.16.-" evidence="2"/>
<evidence type="ECO:0000256" key="3">
    <source>
        <dbReference type="SAM" id="Phobius"/>
    </source>
</evidence>
<dbReference type="PANTHER" id="PTHR11802">
    <property type="entry name" value="SERINE PROTEASE FAMILY S10 SERINE CARBOXYPEPTIDASE"/>
    <property type="match status" value="1"/>
</dbReference>
<keyword evidence="3" id="KW-0812">Transmembrane</keyword>
<keyword evidence="2" id="KW-0645">Protease</keyword>
<feature type="signal peptide" evidence="2">
    <location>
        <begin position="1"/>
        <end position="21"/>
    </location>
</feature>
<comment type="caution">
    <text evidence="4">The sequence shown here is derived from an EMBL/GenBank/DDBJ whole genome shotgun (WGS) entry which is preliminary data.</text>
</comment>
<dbReference type="PROSITE" id="PS00131">
    <property type="entry name" value="CARBOXYPEPT_SER_SER"/>
    <property type="match status" value="1"/>
</dbReference>
<dbReference type="InterPro" id="IPR018202">
    <property type="entry name" value="Ser_caboxypep_ser_AS"/>
</dbReference>
<evidence type="ECO:0000313" key="5">
    <source>
        <dbReference type="Proteomes" id="UP000053237"/>
    </source>
</evidence>
<dbReference type="SUPFAM" id="SSF53474">
    <property type="entry name" value="alpha/beta-Hydrolases"/>
    <property type="match status" value="1"/>
</dbReference>
<evidence type="ECO:0000313" key="4">
    <source>
        <dbReference type="EMBL" id="CCI43639.1"/>
    </source>
</evidence>
<accession>A0A024GAE5</accession>
<protein>
    <recommendedName>
        <fullName evidence="2">Carboxypeptidase</fullName>
        <ecNumber evidence="2">3.4.16.-</ecNumber>
    </recommendedName>
</protein>
<keyword evidence="2" id="KW-0732">Signal</keyword>
<dbReference type="Pfam" id="PF00450">
    <property type="entry name" value="Peptidase_S10"/>
    <property type="match status" value="1"/>
</dbReference>
<feature type="transmembrane region" description="Helical" evidence="3">
    <location>
        <begin position="488"/>
        <end position="506"/>
    </location>
</feature>
<dbReference type="InterPro" id="IPR029058">
    <property type="entry name" value="AB_hydrolase_fold"/>
</dbReference>
<dbReference type="PANTHER" id="PTHR11802:SF201">
    <property type="entry name" value="CARBOXYPEPTIDASE"/>
    <property type="match status" value="1"/>
</dbReference>